<feature type="compositionally biased region" description="Basic and acidic residues" evidence="1">
    <location>
        <begin position="473"/>
        <end position="488"/>
    </location>
</feature>
<comment type="caution">
    <text evidence="3">The sequence shown here is derived from an EMBL/GenBank/DDBJ whole genome shotgun (WGS) entry which is preliminary data.</text>
</comment>
<feature type="compositionally biased region" description="Basic and acidic residues" evidence="1">
    <location>
        <begin position="352"/>
        <end position="361"/>
    </location>
</feature>
<feature type="region of interest" description="Disordered" evidence="1">
    <location>
        <begin position="472"/>
        <end position="515"/>
    </location>
</feature>
<feature type="region of interest" description="Disordered" evidence="1">
    <location>
        <begin position="173"/>
        <end position="195"/>
    </location>
</feature>
<dbReference type="AlphaFoldDB" id="A0A5N4AFJ8"/>
<evidence type="ECO:0000256" key="1">
    <source>
        <dbReference type="SAM" id="MobiDB-lite"/>
    </source>
</evidence>
<accession>A0A5N4AFJ8</accession>
<gene>
    <name evidence="3" type="ORF">PPYR_10127</name>
</gene>
<feature type="compositionally biased region" description="Polar residues" evidence="1">
    <location>
        <begin position="489"/>
        <end position="498"/>
    </location>
</feature>
<dbReference type="Proteomes" id="UP000327044">
    <property type="component" value="Unassembled WGS sequence"/>
</dbReference>
<organism evidence="3 4">
    <name type="scientific">Photinus pyralis</name>
    <name type="common">Common eastern firefly</name>
    <name type="synonym">Lampyris pyralis</name>
    <dbReference type="NCBI Taxonomy" id="7054"/>
    <lineage>
        <taxon>Eukaryota</taxon>
        <taxon>Metazoa</taxon>
        <taxon>Ecdysozoa</taxon>
        <taxon>Arthropoda</taxon>
        <taxon>Hexapoda</taxon>
        <taxon>Insecta</taxon>
        <taxon>Pterygota</taxon>
        <taxon>Neoptera</taxon>
        <taxon>Endopterygota</taxon>
        <taxon>Coleoptera</taxon>
        <taxon>Polyphaga</taxon>
        <taxon>Elateriformia</taxon>
        <taxon>Elateroidea</taxon>
        <taxon>Lampyridae</taxon>
        <taxon>Lampyrinae</taxon>
        <taxon>Photinus</taxon>
    </lineage>
</organism>
<dbReference type="EMBL" id="VVIM01000007">
    <property type="protein sequence ID" value="KAB0796066.1"/>
    <property type="molecule type" value="Genomic_DNA"/>
</dbReference>
<feature type="signal peptide" evidence="2">
    <location>
        <begin position="1"/>
        <end position="26"/>
    </location>
</feature>
<keyword evidence="2" id="KW-0732">Signal</keyword>
<keyword evidence="4" id="KW-1185">Reference proteome</keyword>
<feature type="compositionally biased region" description="Basic and acidic residues" evidence="1">
    <location>
        <begin position="570"/>
        <end position="583"/>
    </location>
</feature>
<evidence type="ECO:0000313" key="4">
    <source>
        <dbReference type="Proteomes" id="UP000327044"/>
    </source>
</evidence>
<feature type="region of interest" description="Disordered" evidence="1">
    <location>
        <begin position="566"/>
        <end position="595"/>
    </location>
</feature>
<evidence type="ECO:0000313" key="3">
    <source>
        <dbReference type="EMBL" id="KAB0796066.1"/>
    </source>
</evidence>
<proteinExistence type="predicted"/>
<protein>
    <submittedName>
        <fullName evidence="3">Uncharacterized protein</fullName>
    </submittedName>
</protein>
<name>A0A5N4AFJ8_PHOPY</name>
<dbReference type="InParanoid" id="A0A5N4AFJ8"/>
<feature type="region of interest" description="Disordered" evidence="1">
    <location>
        <begin position="343"/>
        <end position="368"/>
    </location>
</feature>
<reference evidence="3 4" key="1">
    <citation type="journal article" date="2018" name="Elife">
        <title>Firefly genomes illuminate parallel origins of bioluminescence in beetles.</title>
        <authorList>
            <person name="Fallon T.R."/>
            <person name="Lower S.E."/>
            <person name="Chang C.H."/>
            <person name="Bessho-Uehara M."/>
            <person name="Martin G.J."/>
            <person name="Bewick A.J."/>
            <person name="Behringer M."/>
            <person name="Debat H.J."/>
            <person name="Wong I."/>
            <person name="Day J.C."/>
            <person name="Suvorov A."/>
            <person name="Silva C.J."/>
            <person name="Stanger-Hall K.F."/>
            <person name="Hall D.W."/>
            <person name="Schmitz R.J."/>
            <person name="Nelson D.R."/>
            <person name="Lewis S.M."/>
            <person name="Shigenobu S."/>
            <person name="Bybee S.M."/>
            <person name="Larracuente A.M."/>
            <person name="Oba Y."/>
            <person name="Weng J.K."/>
        </authorList>
    </citation>
    <scope>NUCLEOTIDE SEQUENCE [LARGE SCALE GENOMIC DNA]</scope>
    <source>
        <strain evidence="3">1611_PpyrPB1</strain>
        <tissue evidence="3">Whole body</tissue>
    </source>
</reference>
<feature type="chain" id="PRO_5024447196" evidence="2">
    <location>
        <begin position="27"/>
        <end position="761"/>
    </location>
</feature>
<sequence length="761" mass="78279">MAFIIASLLCALPAFLLHDVVTGLNAYPGFPVALSSGAQLNHGFAEILRDGLAKSFPKTFGPPMAGTFLVGLPKPLGPVPIGAVGGFAKPLGPVPLGAPAAAFSAQMIPRNFGPAVARPALNVFSGFPKPLGPMPVGAFGGSPKPLGPLPVTVFNASPKPLGPLPVGAFGGSPKPLGPMPAGPFGGSPKPLGPMPAGPFGGSPKPLGPMPAGPFGGSPQLLGPMPVGVFGGSPQPLGPMPVGSFGVSPKPLGPVPVATPFSAQILPRSFESAVGEPQFRSLDLASPLKLQPSVGTPGTDAAHKECDYPTPKNRHDGANGPMVDEIFYHHHGVHSLTRPAFQVDPGFAPPDNAESHPPKETDGTPASHGDIVDPGFSHGGFAGGLIDPGFSRPAFPGGFPGELIDPGFSHPGKNLETGSWSPNHDALSGGLPGGLTRPAFHGGFAGGLIDPGFAPPGFHSFGGTLNKAIVAPRESPKEKHAEGKEESSSSDKPTSTPATHNEHNGPAGLTRPAFQGGFAGGLLDPGFSGPASHGGFAGGLIDPGFAPHGFHSFGTFNKAVVAPRFAPPIESPKENHAEVKEGSDKPTSTSPTYNDHIGLTRPAFQGGFPGALTRPAFPADPVSPGAILYLNSHAKLPPALGGMVPLGWRPQSTIFAMVPSTWGIGQTFPMPLVPAGETEDDQKDELTVDLDKLFPCDKATQMTVLKFITSLDREGEQKLYEDLKGLDLEQQKHHLLRLIGKTVDYFAVIDNGPEKVNTLIVI</sequence>
<evidence type="ECO:0000256" key="2">
    <source>
        <dbReference type="SAM" id="SignalP"/>
    </source>
</evidence>